<evidence type="ECO:0000256" key="1">
    <source>
        <dbReference type="ARBA" id="ARBA00023157"/>
    </source>
</evidence>
<dbReference type="InterPro" id="IPR001254">
    <property type="entry name" value="Trypsin_dom"/>
</dbReference>
<dbReference type="RefSeq" id="XP_005848781.1">
    <property type="nucleotide sequence ID" value="XM_005848719.1"/>
</dbReference>
<keyword evidence="2" id="KW-0732">Signal</keyword>
<dbReference type="InterPro" id="IPR009003">
    <property type="entry name" value="Peptidase_S1_PA"/>
</dbReference>
<dbReference type="PANTHER" id="PTHR24276">
    <property type="entry name" value="POLYSERASE-RELATED"/>
    <property type="match status" value="1"/>
</dbReference>
<dbReference type="PANTHER" id="PTHR24276:SF91">
    <property type="entry name" value="AT26814P-RELATED"/>
    <property type="match status" value="1"/>
</dbReference>
<sequence length="181" mass="20123">MQPALLLLLLAAAFSVASAALDRRLLDDGVQSAISNGRNAPRNRYKYFASMREAANPEDPSCGASLIHESVVLTAAHVRIGAYAFNATATPDTGYQERRVAKIVRHPDYVFQRWTLNKKNNDVALLYLSRPSTYPPIKLAPYKAKAEWSNPVPDWTPVTLIGLGYTVFEKKFPKVLQEVGY</sequence>
<reference evidence="4 5" key="1">
    <citation type="journal article" date="2010" name="Plant Cell">
        <title>The Chlorella variabilis NC64A genome reveals adaptation to photosymbiosis, coevolution with viruses, and cryptic sex.</title>
        <authorList>
            <person name="Blanc G."/>
            <person name="Duncan G."/>
            <person name="Agarkova I."/>
            <person name="Borodovsky M."/>
            <person name="Gurnon J."/>
            <person name="Kuo A."/>
            <person name="Lindquist E."/>
            <person name="Lucas S."/>
            <person name="Pangilinan J."/>
            <person name="Polle J."/>
            <person name="Salamov A."/>
            <person name="Terry A."/>
            <person name="Yamada T."/>
            <person name="Dunigan D.D."/>
            <person name="Grigoriev I.V."/>
            <person name="Claverie J.M."/>
            <person name="Van Etten J.L."/>
        </authorList>
    </citation>
    <scope>NUCLEOTIDE SEQUENCE [LARGE SCALE GENOMIC DNA]</scope>
    <source>
        <strain evidence="4 5">NC64A</strain>
    </source>
</reference>
<proteinExistence type="predicted"/>
<protein>
    <recommendedName>
        <fullName evidence="3">Peptidase S1 domain-containing protein</fullName>
    </recommendedName>
</protein>
<dbReference type="InterPro" id="IPR043504">
    <property type="entry name" value="Peptidase_S1_PA_chymotrypsin"/>
</dbReference>
<dbReference type="InterPro" id="IPR050430">
    <property type="entry name" value="Peptidase_S1"/>
</dbReference>
<feature type="chain" id="PRO_5003156164" description="Peptidase S1 domain-containing protein" evidence="2">
    <location>
        <begin position="20"/>
        <end position="181"/>
    </location>
</feature>
<feature type="domain" description="Peptidase S1" evidence="3">
    <location>
        <begin position="34"/>
        <end position="181"/>
    </location>
</feature>
<accession>E1ZBP3</accession>
<dbReference type="Gene3D" id="2.40.10.10">
    <property type="entry name" value="Trypsin-like serine proteases"/>
    <property type="match status" value="1"/>
</dbReference>
<dbReference type="Pfam" id="PF00089">
    <property type="entry name" value="Trypsin"/>
    <property type="match status" value="1"/>
</dbReference>
<dbReference type="STRING" id="554065.E1ZBP3"/>
<evidence type="ECO:0000313" key="4">
    <source>
        <dbReference type="EMBL" id="EFN56679.1"/>
    </source>
</evidence>
<evidence type="ECO:0000256" key="2">
    <source>
        <dbReference type="SAM" id="SignalP"/>
    </source>
</evidence>
<dbReference type="GO" id="GO:0004252">
    <property type="term" value="F:serine-type endopeptidase activity"/>
    <property type="evidence" value="ECO:0007669"/>
    <property type="project" value="InterPro"/>
</dbReference>
<name>E1ZBP3_CHLVA</name>
<gene>
    <name evidence="4" type="ORF">CHLNCDRAFT_144558</name>
</gene>
<organism evidence="5">
    <name type="scientific">Chlorella variabilis</name>
    <name type="common">Green alga</name>
    <dbReference type="NCBI Taxonomy" id="554065"/>
    <lineage>
        <taxon>Eukaryota</taxon>
        <taxon>Viridiplantae</taxon>
        <taxon>Chlorophyta</taxon>
        <taxon>core chlorophytes</taxon>
        <taxon>Trebouxiophyceae</taxon>
        <taxon>Chlorellales</taxon>
        <taxon>Chlorellaceae</taxon>
        <taxon>Chlorella clade</taxon>
        <taxon>Chlorella</taxon>
    </lineage>
</organism>
<dbReference type="GO" id="GO:0006508">
    <property type="term" value="P:proteolysis"/>
    <property type="evidence" value="ECO:0007669"/>
    <property type="project" value="InterPro"/>
</dbReference>
<evidence type="ECO:0000259" key="3">
    <source>
        <dbReference type="PROSITE" id="PS50240"/>
    </source>
</evidence>
<evidence type="ECO:0000313" key="5">
    <source>
        <dbReference type="Proteomes" id="UP000008141"/>
    </source>
</evidence>
<dbReference type="PROSITE" id="PS50240">
    <property type="entry name" value="TRYPSIN_DOM"/>
    <property type="match status" value="1"/>
</dbReference>
<dbReference type="Proteomes" id="UP000008141">
    <property type="component" value="Unassembled WGS sequence"/>
</dbReference>
<dbReference type="InParanoid" id="E1ZBP3"/>
<dbReference type="OrthoDB" id="8440449at2759"/>
<feature type="signal peptide" evidence="2">
    <location>
        <begin position="1"/>
        <end position="19"/>
    </location>
</feature>
<dbReference type="EMBL" id="GL433841">
    <property type="protein sequence ID" value="EFN56679.1"/>
    <property type="molecule type" value="Genomic_DNA"/>
</dbReference>
<dbReference type="KEGG" id="cvr:CHLNCDRAFT_144558"/>
<dbReference type="SUPFAM" id="SSF50494">
    <property type="entry name" value="Trypsin-like serine proteases"/>
    <property type="match status" value="1"/>
</dbReference>
<dbReference type="AlphaFoldDB" id="E1ZBP3"/>
<dbReference type="SMART" id="SM00020">
    <property type="entry name" value="Tryp_SPc"/>
    <property type="match status" value="1"/>
</dbReference>
<dbReference type="GeneID" id="17356112"/>
<keyword evidence="1" id="KW-1015">Disulfide bond</keyword>
<keyword evidence="5" id="KW-1185">Reference proteome</keyword>